<feature type="domain" description="DUF4097" evidence="2">
    <location>
        <begin position="140"/>
        <end position="269"/>
    </location>
</feature>
<dbReference type="RefSeq" id="WP_380899078.1">
    <property type="nucleotide sequence ID" value="NZ_JBHUFU010000005.1"/>
</dbReference>
<evidence type="ECO:0000313" key="4">
    <source>
        <dbReference type="Proteomes" id="UP001597365"/>
    </source>
</evidence>
<feature type="region of interest" description="Disordered" evidence="1">
    <location>
        <begin position="270"/>
        <end position="309"/>
    </location>
</feature>
<gene>
    <name evidence="3" type="ORF">ACFSJS_10545</name>
</gene>
<accession>A0ABW4PIG7</accession>
<dbReference type="Proteomes" id="UP001597365">
    <property type="component" value="Unassembled WGS sequence"/>
</dbReference>
<keyword evidence="4" id="KW-1185">Reference proteome</keyword>
<evidence type="ECO:0000313" key="3">
    <source>
        <dbReference type="EMBL" id="MFD1830104.1"/>
    </source>
</evidence>
<reference evidence="4" key="1">
    <citation type="journal article" date="2019" name="Int. J. Syst. Evol. Microbiol.">
        <title>The Global Catalogue of Microorganisms (GCM) 10K type strain sequencing project: providing services to taxonomists for standard genome sequencing and annotation.</title>
        <authorList>
            <consortium name="The Broad Institute Genomics Platform"/>
            <consortium name="The Broad Institute Genome Sequencing Center for Infectious Disease"/>
            <person name="Wu L."/>
            <person name="Ma J."/>
        </authorList>
    </citation>
    <scope>NUCLEOTIDE SEQUENCE [LARGE SCALE GENOMIC DNA]</scope>
    <source>
        <strain evidence="4">CGMCC 4.7455</strain>
    </source>
</reference>
<evidence type="ECO:0000256" key="1">
    <source>
        <dbReference type="SAM" id="MobiDB-lite"/>
    </source>
</evidence>
<feature type="compositionally biased region" description="Low complexity" evidence="1">
    <location>
        <begin position="280"/>
        <end position="295"/>
    </location>
</feature>
<dbReference type="InterPro" id="IPR025164">
    <property type="entry name" value="Toastrack_DUF4097"/>
</dbReference>
<evidence type="ECO:0000259" key="2">
    <source>
        <dbReference type="Pfam" id="PF13349"/>
    </source>
</evidence>
<comment type="caution">
    <text evidence="3">The sequence shown here is derived from an EMBL/GenBank/DDBJ whole genome shotgun (WGS) entry which is preliminary data.</text>
</comment>
<sequence>MSHGSQWSVEEPRRLAFDDEIHTLRVRVADGAVNVVGTDAPGARLEVGALSGPPLTVTLEDGVLTVAYDDLPWKGFLTLLDCKEWRRTADVSVAVPAGVGRVEVGVVGADAVVTGVRGRTHVRGLSGGTVLAWLAGPVRAETVSGDVEAQGVTGDLRFGTVSGDLTVVDGGGPSITADSVSGNMVLDLAPARGAGAADVRLSSVSGEIAIRLPHPPDTVVEANTAGGAVSCAFDDLRVTGQWGTKRITGTLGTGSGRLRAATVSGAIALLRRPPADGPAEEPSGSPESSGSPDAGTTVPPTTPSLHKDV</sequence>
<protein>
    <submittedName>
        <fullName evidence="3">DUF4097 domain-containing protein</fullName>
    </submittedName>
</protein>
<dbReference type="EMBL" id="JBHUFU010000005">
    <property type="protein sequence ID" value="MFD1830104.1"/>
    <property type="molecule type" value="Genomic_DNA"/>
</dbReference>
<dbReference type="Pfam" id="PF13349">
    <property type="entry name" value="DUF4097"/>
    <property type="match status" value="1"/>
</dbReference>
<organism evidence="3 4">
    <name type="scientific">Streptomyces desertarenae</name>
    <dbReference type="NCBI Taxonomy" id="2666184"/>
    <lineage>
        <taxon>Bacteria</taxon>
        <taxon>Bacillati</taxon>
        <taxon>Actinomycetota</taxon>
        <taxon>Actinomycetes</taxon>
        <taxon>Kitasatosporales</taxon>
        <taxon>Streptomycetaceae</taxon>
        <taxon>Streptomyces</taxon>
    </lineage>
</organism>
<proteinExistence type="predicted"/>
<name>A0ABW4PIG7_9ACTN</name>